<evidence type="ECO:0000313" key="9">
    <source>
        <dbReference type="Proteomes" id="UP000309117"/>
    </source>
</evidence>
<dbReference type="Pfam" id="PF17965">
    <property type="entry name" value="MucBP_2"/>
    <property type="match status" value="4"/>
</dbReference>
<reference evidence="8 9" key="1">
    <citation type="submission" date="2019-04" db="EMBL/GenBank/DDBJ databases">
        <title>Microbes associate with the intestines of laboratory mice.</title>
        <authorList>
            <person name="Navarre W."/>
            <person name="Wong E."/>
            <person name="Huang K."/>
            <person name="Tropini C."/>
            <person name="Ng K."/>
            <person name="Yu B."/>
        </authorList>
    </citation>
    <scope>NUCLEOTIDE SEQUENCE [LARGE SCALE GENOMIC DNA]</scope>
    <source>
        <strain evidence="8 9">NM61_E11</strain>
    </source>
</reference>
<keyword evidence="6" id="KW-0472">Membrane</keyword>
<keyword evidence="4" id="KW-0572">Peptidoglycan-anchor</keyword>
<dbReference type="Gene3D" id="3.10.20.470">
    <property type="match status" value="4"/>
</dbReference>
<feature type="compositionally biased region" description="Polar residues" evidence="5">
    <location>
        <begin position="73"/>
        <end position="88"/>
    </location>
</feature>
<evidence type="ECO:0000256" key="2">
    <source>
        <dbReference type="ARBA" id="ARBA00022525"/>
    </source>
</evidence>
<dbReference type="Proteomes" id="UP000309117">
    <property type="component" value="Unassembled WGS sequence"/>
</dbReference>
<dbReference type="NCBIfam" id="TIGR01168">
    <property type="entry name" value="YSIRK_signal"/>
    <property type="match status" value="1"/>
</dbReference>
<organism evidence="8 9">
    <name type="scientific">Lactobacillus intestinalis</name>
    <dbReference type="NCBI Taxonomy" id="151781"/>
    <lineage>
        <taxon>Bacteria</taxon>
        <taxon>Bacillati</taxon>
        <taxon>Bacillota</taxon>
        <taxon>Bacilli</taxon>
        <taxon>Lactobacillales</taxon>
        <taxon>Lactobacillaceae</taxon>
        <taxon>Lactobacillus</taxon>
    </lineage>
</organism>
<evidence type="ECO:0000256" key="1">
    <source>
        <dbReference type="ARBA" id="ARBA00022512"/>
    </source>
</evidence>
<evidence type="ECO:0000256" key="4">
    <source>
        <dbReference type="ARBA" id="ARBA00023088"/>
    </source>
</evidence>
<keyword evidence="1" id="KW-0134">Cell wall</keyword>
<feature type="domain" description="Gram-positive cocci surface proteins LPxTG" evidence="7">
    <location>
        <begin position="2031"/>
        <end position="2069"/>
    </location>
</feature>
<gene>
    <name evidence="8" type="ORF">E5351_03275</name>
</gene>
<keyword evidence="6" id="KW-1133">Transmembrane helix</keyword>
<evidence type="ECO:0000259" key="7">
    <source>
        <dbReference type="PROSITE" id="PS50847"/>
    </source>
</evidence>
<dbReference type="InterPro" id="IPR005877">
    <property type="entry name" value="YSIRK_signal_dom"/>
</dbReference>
<evidence type="ECO:0000256" key="5">
    <source>
        <dbReference type="SAM" id="MobiDB-lite"/>
    </source>
</evidence>
<protein>
    <submittedName>
        <fullName evidence="8">YSIRK-type signal peptide-containing protein</fullName>
    </submittedName>
</protein>
<feature type="compositionally biased region" description="Polar residues" evidence="5">
    <location>
        <begin position="114"/>
        <end position="125"/>
    </location>
</feature>
<dbReference type="PROSITE" id="PS50847">
    <property type="entry name" value="GRAM_POS_ANCHORING"/>
    <property type="match status" value="1"/>
</dbReference>
<keyword evidence="2" id="KW-0964">Secreted</keyword>
<feature type="compositionally biased region" description="Low complexity" evidence="5">
    <location>
        <begin position="1879"/>
        <end position="1930"/>
    </location>
</feature>
<feature type="compositionally biased region" description="Low complexity" evidence="5">
    <location>
        <begin position="96"/>
        <end position="113"/>
    </location>
</feature>
<feature type="region of interest" description="Disordered" evidence="5">
    <location>
        <begin position="1867"/>
        <end position="1955"/>
    </location>
</feature>
<dbReference type="Pfam" id="PF17966">
    <property type="entry name" value="Muc_B2"/>
    <property type="match status" value="5"/>
</dbReference>
<comment type="caution">
    <text evidence="8">The sequence shown here is derived from an EMBL/GenBank/DDBJ whole genome shotgun (WGS) entry which is preliminary data.</text>
</comment>
<proteinExistence type="predicted"/>
<feature type="region of interest" description="Disordered" evidence="5">
    <location>
        <begin position="56"/>
        <end position="125"/>
    </location>
</feature>
<name>A0A4S2BRE2_9LACO</name>
<keyword evidence="3" id="KW-0732">Signal</keyword>
<dbReference type="InterPro" id="IPR041495">
    <property type="entry name" value="Mub_B2"/>
</dbReference>
<dbReference type="EMBL" id="SRYV01000004">
    <property type="protein sequence ID" value="TGY16594.1"/>
    <property type="molecule type" value="Genomic_DNA"/>
</dbReference>
<evidence type="ECO:0000256" key="6">
    <source>
        <dbReference type="SAM" id="Phobius"/>
    </source>
</evidence>
<keyword evidence="6" id="KW-0812">Transmembrane</keyword>
<evidence type="ECO:0000313" key="8">
    <source>
        <dbReference type="EMBL" id="TGY16594.1"/>
    </source>
</evidence>
<sequence>MKNRIKNMESRKERYSIRKLSMGAASVLIGLTFMNMGSTHPVSAATQNPEVVATKTTQVMKEQKPSKAPSAAATETTAKNTPVPSTKTENNKKVSVKAAQASTSTSQSTQKQTLTVPKKSSQMTRISKAAISEQKTQDTTIKNVDLSGTLSEMNSNINLKQGTTFNISGNFSNNGFEVNSVTDNQGNHVNYSDKDGKLALDFSKSINLMYNSNQNNPYQIPTFKDLDIDLSNLKPSDLTTKNNITTLNDNYDLTSKCTYNGTNTIAPMYQSVGKIISVDENNNQLLYPFTRVYNTSNVNNDTGDFKTILSADDIGNLNTPLTVTLPKISGYSAVNDAGTPIASITVNNILKNTVVKYKKNNPTEAGNLNIYPITDMSTTTPSVMTPIESIPLNQNITINFDTTSVANLNKKLPLDNQHARYNIIIDQTGRRISSIDLNTITDKSKDINLFLVRNSIDPQTIQVSAGKSKGVDINSENNYELFNENGKFVAYNVKDTLADSDQNHIVDDIDMSISNGSEVLYPTGITSIPNSGDADFTNMMGTFNPNTGKYNPITIQAYSQNGSRVIGNWQLQLGDSTYDGGYKNIIHVTFTSTDKTYQGPVQPIYIEGSSDGGPNPMIATVNATVTLQDASVKFVDLNKAHPQNLAKYDETAQGAVDNQISFKIPVKDQIKKLEDLGYSLVSDNFDNGNKYYNDDNTKNQFVVYVNHKLGITPENVSVKRTINYHGILPNGKIVAVNGSPQGHSTDTQTTNFTRNAVVDEVIKQTVGYDTNEDLTTPTVTIQDGDRAWVPLHQSLSQVDSQTPDKVKAPDGNTFTSVNISIVPQLTIFPNSKNTTVLVTYKREIGKANLLIVDEDNDMKQIELSGIQTNFDSEGNVGTPISFGNTAASVKSLENKGYIYVSTTFKPGTDFDDLNDKNGDSQQYLIVMKHGQVAATSENPHGVDPSELTKQYTSTVYYQTRSGENVAPESSQTSTWTRHLTVDAINGDIIKNGQYDTPWTPNKTYYDNFAVPSVKGYTVEPITKDGVHITSYIPGQKMVQKDLTDVVYYDLIPVIEQGSIRVSVHDVHTNQDLPKYGKYSGIENVGTKFTYNTPSIIAELTKVGYTVLNPTIVIPDQISKGNQNFIIYVDHKVIPVTPENSGNGLTAKDLEKSVTETVTYLVDGDQALAPKVHLVTLHFPGKAYYDSVTKKWTDASGKELANQADNITWTATNGHDFDTVVSPLISGYRVINVSGNYNDSQGNVKEITSINQNSENIAVVVTYAKIPVVPTKSVQNAQLIIRDVTPGQKKELGSFSQAGYEGDPIGFKDASELVQDLLNENYAWDSASYNGEPLNAKKYDEIAFGKYDNLSDKQDPTQKWIINLIHRTTPVSMKQTVTRDVKYVDEQGHEMPGLSPVHQEANFQGTGYSDEVTGKWVTVKNDKIIGLTQGLTWTPDKDVFNAIGAKNAAGYHVVYISREGISGFNVNQDGALTAQTVTHATPSSTIRVVYAANAKIPTDTTGSITYIDDTTGDILESASFGGDVGSKIDYSTAKTIAYYEGKGYNLVSSDFQNGQEIYQKDSKANIFEVHFTHKMDSQNVKNIITRDITYIYENGTQAAAPVHQEFTFTGKTATDEVTGSKKTSWSVSTHKFDDTQPIDTSNYQIINVREVNTSAKVNMENGVVASQQVTPTSQDSQVIITLAKKAIIPTPVENGTVVVNYIDQTEGKVLETKILTGKTGTEVDYSPISTIKNYTDKGYILEKDGYPTQDVCYPDGNKVYEIDFVHGTTTKTSSITGTQAVRYQGAGNLTPKDNVSTVKFEDSITYDKVTGKVIKDSGWTSPQTYKIVASPTVEGYTPDKAKVGGEIVSVDKDGKGNIDRNYLVVYTKNATPTPHPDNHQSTSPVTPKQTPQQPQTSQTPSQKQNTNNPNPTPQNNVPTTLQTSTNSTPSKKPTPKKAVNGKKYTPVSHKTPTIKENKKLIATKLKRVNANKVEFSHLIQKMKQDTNQNSSSKSIKEKGEKVTVKSKKILATPKLATANKIANRKLKNQRELPRTGAKNDTLAGDVGLAILATSSVILSSLLGVGRKRRR</sequence>
<dbReference type="RefSeq" id="WP_135960422.1">
    <property type="nucleotide sequence ID" value="NZ_SRYV01000004.1"/>
</dbReference>
<dbReference type="InterPro" id="IPR019931">
    <property type="entry name" value="LPXTG_anchor"/>
</dbReference>
<dbReference type="Pfam" id="PF04650">
    <property type="entry name" value="YSIRK_signal"/>
    <property type="match status" value="1"/>
</dbReference>
<evidence type="ECO:0000256" key="3">
    <source>
        <dbReference type="ARBA" id="ARBA00022729"/>
    </source>
</evidence>
<dbReference type="Gene3D" id="2.60.40.4300">
    <property type="match status" value="6"/>
</dbReference>
<feature type="transmembrane region" description="Helical" evidence="6">
    <location>
        <begin position="2041"/>
        <end position="2063"/>
    </location>
</feature>
<accession>A0A4S2BRE2</accession>
<dbReference type="InterPro" id="IPR041558">
    <property type="entry name" value="MucBP_2"/>
</dbReference>